<evidence type="ECO:0000313" key="2">
    <source>
        <dbReference type="Proteomes" id="UP000261231"/>
    </source>
</evidence>
<dbReference type="RefSeq" id="WP_117539128.1">
    <property type="nucleotide sequence ID" value="NZ_QVFD01000003.1"/>
</dbReference>
<name>A0A3E2XNF5_9FIRM</name>
<dbReference type="AlphaFoldDB" id="A0A3E2XNF5"/>
<dbReference type="Proteomes" id="UP000261231">
    <property type="component" value="Unassembled WGS sequence"/>
</dbReference>
<dbReference type="OrthoDB" id="9808373at2"/>
<reference evidence="1 2" key="1">
    <citation type="submission" date="2018-08" db="EMBL/GenBank/DDBJ databases">
        <title>A genome reference for cultivated species of the human gut microbiota.</title>
        <authorList>
            <person name="Zou Y."/>
            <person name="Xue W."/>
            <person name="Luo G."/>
        </authorList>
    </citation>
    <scope>NUCLEOTIDE SEQUENCE [LARGE SCALE GENOMIC DNA]</scope>
    <source>
        <strain evidence="1 2">AM28-39</strain>
    </source>
</reference>
<comment type="caution">
    <text evidence="1">The sequence shown here is derived from an EMBL/GenBank/DDBJ whole genome shotgun (WGS) entry which is preliminary data.</text>
</comment>
<organism evidence="1 2">
    <name type="scientific">Coprococcus catus</name>
    <dbReference type="NCBI Taxonomy" id="116085"/>
    <lineage>
        <taxon>Bacteria</taxon>
        <taxon>Bacillati</taxon>
        <taxon>Bacillota</taxon>
        <taxon>Clostridia</taxon>
        <taxon>Lachnospirales</taxon>
        <taxon>Lachnospiraceae</taxon>
        <taxon>Coprococcus</taxon>
    </lineage>
</organism>
<protein>
    <submittedName>
        <fullName evidence="1">Uncharacterized protein</fullName>
    </submittedName>
</protein>
<evidence type="ECO:0000313" key="1">
    <source>
        <dbReference type="EMBL" id="RGC49235.1"/>
    </source>
</evidence>
<gene>
    <name evidence="1" type="ORF">DW747_04600</name>
</gene>
<sequence>MKIKSNLQKRICPICGQIYHEPPALSRADGKTQICPDCGTREALQSIGVGNEEQEKIINTIHQHTKNL</sequence>
<dbReference type="EMBL" id="QVFD01000003">
    <property type="protein sequence ID" value="RGC49235.1"/>
    <property type="molecule type" value="Genomic_DNA"/>
</dbReference>
<accession>A0A3E2XNF5</accession>
<keyword evidence="2" id="KW-1185">Reference proteome</keyword>
<proteinExistence type="predicted"/>